<evidence type="ECO:0000313" key="3">
    <source>
        <dbReference type="Proteomes" id="UP001145087"/>
    </source>
</evidence>
<dbReference type="Gene3D" id="1.25.40.10">
    <property type="entry name" value="Tetratricopeptide repeat domain"/>
    <property type="match status" value="1"/>
</dbReference>
<organism evidence="2 3">
    <name type="scientific">Draconibacterium aestuarii</name>
    <dbReference type="NCBI Taxonomy" id="2998507"/>
    <lineage>
        <taxon>Bacteria</taxon>
        <taxon>Pseudomonadati</taxon>
        <taxon>Bacteroidota</taxon>
        <taxon>Bacteroidia</taxon>
        <taxon>Marinilabiliales</taxon>
        <taxon>Prolixibacteraceae</taxon>
        <taxon>Draconibacterium</taxon>
    </lineage>
</organism>
<gene>
    <name evidence="2" type="ORF">OU798_19920</name>
</gene>
<keyword evidence="3" id="KW-1185">Reference proteome</keyword>
<evidence type="ECO:0008006" key="4">
    <source>
        <dbReference type="Google" id="ProtNLM"/>
    </source>
</evidence>
<proteinExistence type="predicted"/>
<dbReference type="InterPro" id="IPR011990">
    <property type="entry name" value="TPR-like_helical_dom_sf"/>
</dbReference>
<reference evidence="2" key="1">
    <citation type="submission" date="2022-11" db="EMBL/GenBank/DDBJ databases">
        <title>Marilongibacter aestuarii gen. nov., sp. nov., isolated from tidal flat sediment.</title>
        <authorList>
            <person name="Jiayan W."/>
        </authorList>
    </citation>
    <scope>NUCLEOTIDE SEQUENCE</scope>
    <source>
        <strain evidence="2">Z1-6</strain>
    </source>
</reference>
<name>A0A9X3F8T7_9BACT</name>
<evidence type="ECO:0000313" key="2">
    <source>
        <dbReference type="EMBL" id="MCY1722628.1"/>
    </source>
</evidence>
<dbReference type="SMART" id="SM00028">
    <property type="entry name" value="TPR"/>
    <property type="match status" value="1"/>
</dbReference>
<dbReference type="EMBL" id="JAPOHD010000061">
    <property type="protein sequence ID" value="MCY1722628.1"/>
    <property type="molecule type" value="Genomic_DNA"/>
</dbReference>
<comment type="caution">
    <text evidence="2">The sequence shown here is derived from an EMBL/GenBank/DDBJ whole genome shotgun (WGS) entry which is preliminary data.</text>
</comment>
<sequence length="92" mass="10677">MSVNEQLNTIRQLLEAEKAQEARKAFQDMDAEELPAYYLLKGKIEQKFQNWGEAINAFNKVLEIDPGNAEAINNLHLIQNILNFWNPEMFNP</sequence>
<dbReference type="InterPro" id="IPR019734">
    <property type="entry name" value="TPR_rpt"/>
</dbReference>
<feature type="repeat" description="TPR" evidence="1">
    <location>
        <begin position="35"/>
        <end position="68"/>
    </location>
</feature>
<accession>A0A9X3F8T7</accession>
<dbReference type="PROSITE" id="PS50005">
    <property type="entry name" value="TPR"/>
    <property type="match status" value="1"/>
</dbReference>
<dbReference type="SUPFAM" id="SSF48452">
    <property type="entry name" value="TPR-like"/>
    <property type="match status" value="1"/>
</dbReference>
<protein>
    <recommendedName>
        <fullName evidence="4">Tetratricopeptide repeat protein</fullName>
    </recommendedName>
</protein>
<keyword evidence="1" id="KW-0802">TPR repeat</keyword>
<evidence type="ECO:0000256" key="1">
    <source>
        <dbReference type="PROSITE-ProRule" id="PRU00339"/>
    </source>
</evidence>
<dbReference type="AlphaFoldDB" id="A0A9X3F8T7"/>
<dbReference type="Proteomes" id="UP001145087">
    <property type="component" value="Unassembled WGS sequence"/>
</dbReference>
<dbReference type="RefSeq" id="WP_343334952.1">
    <property type="nucleotide sequence ID" value="NZ_JAPOHD010000061.1"/>
</dbReference>